<dbReference type="AlphaFoldDB" id="A0A2T6C776"/>
<keyword evidence="1" id="KW-0732">Signal</keyword>
<feature type="signal peptide" evidence="1">
    <location>
        <begin position="1"/>
        <end position="22"/>
    </location>
</feature>
<dbReference type="OrthoDB" id="1122048at2"/>
<dbReference type="Proteomes" id="UP000244090">
    <property type="component" value="Unassembled WGS sequence"/>
</dbReference>
<keyword evidence="3" id="KW-1185">Reference proteome</keyword>
<proteinExistence type="predicted"/>
<dbReference type="EMBL" id="QBKT01000001">
    <property type="protein sequence ID" value="PTX64170.1"/>
    <property type="molecule type" value="Genomic_DNA"/>
</dbReference>
<comment type="caution">
    <text evidence="2">The sequence shown here is derived from an EMBL/GenBank/DDBJ whole genome shotgun (WGS) entry which is preliminary data.</text>
</comment>
<evidence type="ECO:0000313" key="2">
    <source>
        <dbReference type="EMBL" id="PTX64170.1"/>
    </source>
</evidence>
<dbReference type="RefSeq" id="WP_146169718.1">
    <property type="nucleotide sequence ID" value="NZ_QBKT01000001.1"/>
</dbReference>
<feature type="chain" id="PRO_5015605217" evidence="1">
    <location>
        <begin position="23"/>
        <end position="194"/>
    </location>
</feature>
<sequence length="194" mass="22541">MKKRIHYIVCILLMLISVQSFAHRATETNLVVTFEKVKKGHELVIKDANLLIVYKEVIQKDGNYSKGFDLTALPDGEYTVELDKDVQIVIIPFTVSSNTVTFQKENETVVYKPMVRLEGNHLFVSKLSLDAEPLQIKLYYTASFQQGRELIFKEEVKNTKIVERVFQLSKEEKGKYMITFQSQGRTFTEYVNFR</sequence>
<gene>
    <name evidence="2" type="ORF">C8N46_101781</name>
</gene>
<reference evidence="2 3" key="1">
    <citation type="submission" date="2018-04" db="EMBL/GenBank/DDBJ databases">
        <title>Genomic Encyclopedia of Archaeal and Bacterial Type Strains, Phase II (KMG-II): from individual species to whole genera.</title>
        <authorList>
            <person name="Goeker M."/>
        </authorList>
    </citation>
    <scope>NUCLEOTIDE SEQUENCE [LARGE SCALE GENOMIC DNA]</scope>
    <source>
        <strain evidence="2 3">DSM 25731</strain>
    </source>
</reference>
<accession>A0A2T6C776</accession>
<organism evidence="2 3">
    <name type="scientific">Kordia periserrulae</name>
    <dbReference type="NCBI Taxonomy" id="701523"/>
    <lineage>
        <taxon>Bacteria</taxon>
        <taxon>Pseudomonadati</taxon>
        <taxon>Bacteroidota</taxon>
        <taxon>Flavobacteriia</taxon>
        <taxon>Flavobacteriales</taxon>
        <taxon>Flavobacteriaceae</taxon>
        <taxon>Kordia</taxon>
    </lineage>
</organism>
<protein>
    <submittedName>
        <fullName evidence="2">Uncharacterized protein</fullName>
    </submittedName>
</protein>
<evidence type="ECO:0000313" key="3">
    <source>
        <dbReference type="Proteomes" id="UP000244090"/>
    </source>
</evidence>
<name>A0A2T6C776_9FLAO</name>
<evidence type="ECO:0000256" key="1">
    <source>
        <dbReference type="SAM" id="SignalP"/>
    </source>
</evidence>